<keyword evidence="12 15" id="KW-0511">Multifunctional enzyme</keyword>
<dbReference type="Gene3D" id="3.60.21.50">
    <property type="match status" value="1"/>
</dbReference>
<evidence type="ECO:0000256" key="9">
    <source>
        <dbReference type="ARBA" id="ARBA00022839"/>
    </source>
</evidence>
<dbReference type="GO" id="GO:0006308">
    <property type="term" value="P:DNA catabolic process"/>
    <property type="evidence" value="ECO:0007669"/>
    <property type="project" value="UniProtKB-UniRule"/>
</dbReference>
<dbReference type="InterPro" id="IPR029052">
    <property type="entry name" value="Metallo-depent_PP-like"/>
</dbReference>
<dbReference type="GO" id="GO:0008310">
    <property type="term" value="F:single-stranded DNA 3'-5' DNA exonuclease activity"/>
    <property type="evidence" value="ECO:0007669"/>
    <property type="project" value="UniProtKB-EC"/>
</dbReference>
<dbReference type="EMBL" id="MIYZ01000023">
    <property type="protein sequence ID" value="OIR22132.1"/>
    <property type="molecule type" value="Genomic_DNA"/>
</dbReference>
<comment type="catalytic activity">
    <reaction evidence="1 15">
        <text>Exonucleolytic cleavage in the 3'- to 5'-direction to yield nucleoside 5'-phosphates.</text>
        <dbReference type="EC" id="3.1.11.1"/>
    </reaction>
</comment>
<evidence type="ECO:0000256" key="14">
    <source>
        <dbReference type="ARBA" id="ARBA00049244"/>
    </source>
</evidence>
<dbReference type="PANTHER" id="PTHR10416">
    <property type="entry name" value="DNA POLYMERASE DELTA SUBUNIT 2"/>
    <property type="match status" value="1"/>
</dbReference>
<evidence type="ECO:0000256" key="8">
    <source>
        <dbReference type="ARBA" id="ARBA00022801"/>
    </source>
</evidence>
<evidence type="ECO:0000256" key="5">
    <source>
        <dbReference type="ARBA" id="ARBA00022695"/>
    </source>
</evidence>
<dbReference type="HAMAP" id="MF_00325">
    <property type="entry name" value="DNApol_II_A_arch"/>
    <property type="match status" value="1"/>
</dbReference>
<gene>
    <name evidence="15" type="primary">polB</name>
    <name evidence="17" type="ORF">BET99_01175</name>
</gene>
<comment type="subunit">
    <text evidence="3 15">Heterodimer of a large subunit and a small subunit.</text>
</comment>
<comment type="similarity">
    <text evidence="2 15">Belongs to the DNA polymerase delta/II small subunit family.</text>
</comment>
<organism evidence="17 18">
    <name type="scientific">Marine Group III euryarchaeote CG-Epi2</name>
    <dbReference type="NCBI Taxonomy" id="1888996"/>
    <lineage>
        <taxon>Archaea</taxon>
        <taxon>Methanobacteriati</taxon>
        <taxon>Thermoplasmatota</taxon>
        <taxon>Thermoplasmata</taxon>
        <taxon>Candidatus Thermoprofundales</taxon>
    </lineage>
</organism>
<accession>A0A1J5U863</accession>
<keyword evidence="8 15" id="KW-0378">Hydrolase</keyword>
<keyword evidence="5 15" id="KW-0548">Nucleotidyltransferase</keyword>
<evidence type="ECO:0000256" key="2">
    <source>
        <dbReference type="ARBA" id="ARBA00006035"/>
    </source>
</evidence>
<dbReference type="SUPFAM" id="SSF56300">
    <property type="entry name" value="Metallo-dependent phosphatases"/>
    <property type="match status" value="1"/>
</dbReference>
<dbReference type="GO" id="GO:0006271">
    <property type="term" value="P:DNA strand elongation involved in DNA replication"/>
    <property type="evidence" value="ECO:0007669"/>
    <property type="project" value="TreeGrafter"/>
</dbReference>
<comment type="catalytic activity">
    <reaction evidence="14 15">
        <text>DNA(n) + a 2'-deoxyribonucleoside 5'-triphosphate = DNA(n+1) + diphosphate</text>
        <dbReference type="Rhea" id="RHEA:22508"/>
        <dbReference type="Rhea" id="RHEA-COMP:17339"/>
        <dbReference type="Rhea" id="RHEA-COMP:17340"/>
        <dbReference type="ChEBI" id="CHEBI:33019"/>
        <dbReference type="ChEBI" id="CHEBI:61560"/>
        <dbReference type="ChEBI" id="CHEBI:173112"/>
        <dbReference type="EC" id="2.7.7.7"/>
    </reaction>
</comment>
<keyword evidence="7 15" id="KW-0540">Nuclease</keyword>
<protein>
    <recommendedName>
        <fullName evidence="15">DNA polymerase II small subunit</fullName>
        <shortName evidence="15">Pol II</shortName>
        <ecNumber evidence="15">2.7.7.7</ecNumber>
    </recommendedName>
    <alternativeName>
        <fullName evidence="15">Exodeoxyribonuclease small subunit</fullName>
        <ecNumber evidence="15">3.1.11.1</ecNumber>
    </alternativeName>
</protein>
<reference evidence="17 18" key="1">
    <citation type="submission" date="2016-08" db="EMBL/GenBank/DDBJ databases">
        <title>New Insights into Marine Group III Euryarchaeota, from dark to light.</title>
        <authorList>
            <person name="Haro-Moreno J.M."/>
            <person name="Rodriguez-Valera F."/>
            <person name="Lopez-Garcia P."/>
            <person name="Moreira D."/>
            <person name="Martin-Cuadrado A.B."/>
        </authorList>
    </citation>
    <scope>NUCLEOTIDE SEQUENCE [LARGE SCALE GENOMIC DNA]</scope>
    <source>
        <strain evidence="17">CG-Epi2</strain>
    </source>
</reference>
<evidence type="ECO:0000256" key="11">
    <source>
        <dbReference type="ARBA" id="ARBA00023125"/>
    </source>
</evidence>
<evidence type="ECO:0000256" key="7">
    <source>
        <dbReference type="ARBA" id="ARBA00022722"/>
    </source>
</evidence>
<dbReference type="InterPro" id="IPR011149">
    <property type="entry name" value="Pol2_small_arc"/>
</dbReference>
<dbReference type="GO" id="GO:0042575">
    <property type="term" value="C:DNA polymerase complex"/>
    <property type="evidence" value="ECO:0007669"/>
    <property type="project" value="TreeGrafter"/>
</dbReference>
<dbReference type="PIRSF" id="PIRSF000803">
    <property type="entry name" value="Arc_Pol2_small"/>
    <property type="match status" value="1"/>
</dbReference>
<keyword evidence="6 15" id="KW-0235">DNA replication</keyword>
<dbReference type="EC" id="2.7.7.7" evidence="15"/>
<evidence type="ECO:0000256" key="12">
    <source>
        <dbReference type="ARBA" id="ARBA00023268"/>
    </source>
</evidence>
<name>A0A1J5U863_9ARCH</name>
<comment type="function">
    <text evidence="13 15">Possesses two activities: a DNA synthesis (polymerase) and an exonucleolytic activity that degrades single-stranded DNA in the 3' to 5' direction. Has a template-primer preference which is characteristic of a replicative DNA polymerase.</text>
</comment>
<evidence type="ECO:0000256" key="3">
    <source>
        <dbReference type="ARBA" id="ARBA00011315"/>
    </source>
</evidence>
<evidence type="ECO:0000256" key="4">
    <source>
        <dbReference type="ARBA" id="ARBA00022679"/>
    </source>
</evidence>
<dbReference type="Pfam" id="PF04042">
    <property type="entry name" value="DNA_pol_E_B"/>
    <property type="match status" value="1"/>
</dbReference>
<keyword evidence="9 15" id="KW-0269">Exonuclease</keyword>
<dbReference type="AlphaFoldDB" id="A0A1J5U863"/>
<evidence type="ECO:0000313" key="18">
    <source>
        <dbReference type="Proteomes" id="UP000183615"/>
    </source>
</evidence>
<evidence type="ECO:0000256" key="6">
    <source>
        <dbReference type="ARBA" id="ARBA00022705"/>
    </source>
</evidence>
<evidence type="ECO:0000259" key="16">
    <source>
        <dbReference type="Pfam" id="PF04042"/>
    </source>
</evidence>
<comment type="caution">
    <text evidence="17">The sequence shown here is derived from an EMBL/GenBank/DDBJ whole genome shotgun (WGS) entry which is preliminary data.</text>
</comment>
<evidence type="ECO:0000256" key="15">
    <source>
        <dbReference type="HAMAP-Rule" id="MF_00325"/>
    </source>
</evidence>
<dbReference type="InterPro" id="IPR024826">
    <property type="entry name" value="DNA_pol_delta/II_ssu"/>
</dbReference>
<keyword evidence="10 15" id="KW-0239">DNA-directed DNA polymerase</keyword>
<keyword evidence="11 15" id="KW-0238">DNA-binding</keyword>
<proteinExistence type="inferred from homology"/>
<dbReference type="GO" id="GO:0003677">
    <property type="term" value="F:DNA binding"/>
    <property type="evidence" value="ECO:0007669"/>
    <property type="project" value="UniProtKB-UniRule"/>
</dbReference>
<dbReference type="PANTHER" id="PTHR10416:SF0">
    <property type="entry name" value="DNA POLYMERASE DELTA SUBUNIT 2"/>
    <property type="match status" value="1"/>
</dbReference>
<evidence type="ECO:0000256" key="13">
    <source>
        <dbReference type="ARBA" id="ARBA00024817"/>
    </source>
</evidence>
<evidence type="ECO:0000256" key="1">
    <source>
        <dbReference type="ARBA" id="ARBA00000563"/>
    </source>
</evidence>
<dbReference type="EC" id="3.1.11.1" evidence="15"/>
<evidence type="ECO:0000256" key="10">
    <source>
        <dbReference type="ARBA" id="ARBA00022932"/>
    </source>
</evidence>
<evidence type="ECO:0000313" key="17">
    <source>
        <dbReference type="EMBL" id="OIR22132.1"/>
    </source>
</evidence>
<sequence length="476" mass="53675">MTVKEKEIIDWLSERKLMPSPELVTHISNHPDGLVLLEKSVASLDGPRLFLSVSDLVVEENPQPPKPISRPKVSDIPPIIIERQIDKSMSDGKLQSFVSLFNDRFTTLSRLVRRNPSMRDAGPLSALNPDEENQAIGMIAEIQSYPNGRTKVVIEDPDNRINIMLKEEEGNPLNLLNDEVIGVSGKLNRQGNLLYVNSPIVRPHLGRYREAARSEEPYIALFISDIHLGSGTFKENEWNKFISWLNGDVDYHKEWIPDPGYLVIAGDAVDGIDSYPGQEEDLSITDVWEQYSTLSKSISKIPNTIQTVIMPGNHDAVRLMEPQLPLPDKVIKDFGDNLTFTANPVLLNLAGVQVLCYHGKSLDDLVSLRDLTYDNPMSMMKELLNRRHMAPIYGAKTPLAPEKQDHMLIREVPDIFVTGHVHSFGIERYNGVLMLNPGTWQAQTDYQKMMGFQPQPCRAVAVNLQTFDTQVLDFNF</sequence>
<feature type="domain" description="DNA polymerase alpha/delta/epsilon subunit B" evidence="16">
    <location>
        <begin position="222"/>
        <end position="422"/>
    </location>
</feature>
<dbReference type="InterPro" id="IPR007185">
    <property type="entry name" value="DNA_pol_a/d/e_bsu"/>
</dbReference>
<keyword evidence="4 15" id="KW-0808">Transferase</keyword>
<dbReference type="Proteomes" id="UP000183615">
    <property type="component" value="Unassembled WGS sequence"/>
</dbReference>
<dbReference type="GO" id="GO:0003887">
    <property type="term" value="F:DNA-directed DNA polymerase activity"/>
    <property type="evidence" value="ECO:0007669"/>
    <property type="project" value="UniProtKB-UniRule"/>
</dbReference>
<dbReference type="NCBIfam" id="NF003118">
    <property type="entry name" value="PRK04036.1-3"/>
    <property type="match status" value="1"/>
</dbReference>